<sequence length="259" mass="29137">MRRRARILQIVNDHARKPMNHLRVLDIASLEGDYSVEFALRGAQVLGVEGRRTNVERASARFDMPNLKFVQDDVRNISRAKYGEFDVVLCLGILYHLDAPDCFKLLDAIADVCTGVAVIDTHVSARRSETVQYKGREYSGWRYREYVQAPSAEEEESSTWASIGNVHSFWPTRPSLVNAIAEAGFTSVTECQYPAWNDIPADRVAMVAIKGERQKVLGSPFDEALLAERVDEVPRVSAVAPRAAIKMQAKRVARWFGVR</sequence>
<accession>A0A562ZMX5</accession>
<dbReference type="EMBL" id="VOBQ01000014">
    <property type="protein sequence ID" value="TWO69655.1"/>
    <property type="molecule type" value="Genomic_DNA"/>
</dbReference>
<dbReference type="AlphaFoldDB" id="A0A562ZMX5"/>
<name>A0A562ZMX5_9BURK</name>
<feature type="domain" description="Methyltransferase" evidence="1">
    <location>
        <begin position="24"/>
        <end position="113"/>
    </location>
</feature>
<reference evidence="2 3" key="1">
    <citation type="submission" date="2019-07" db="EMBL/GenBank/DDBJ databases">
        <title>Caenimonas sedimenti sp. nov., isolated from activated sludge.</title>
        <authorList>
            <person name="Xu J."/>
        </authorList>
    </citation>
    <scope>NUCLEOTIDE SEQUENCE [LARGE SCALE GENOMIC DNA]</scope>
    <source>
        <strain evidence="2 3">HX-9-20</strain>
    </source>
</reference>
<evidence type="ECO:0000313" key="3">
    <source>
        <dbReference type="Proteomes" id="UP000318199"/>
    </source>
</evidence>
<dbReference type="GO" id="GO:0032259">
    <property type="term" value="P:methylation"/>
    <property type="evidence" value="ECO:0007669"/>
    <property type="project" value="UniProtKB-KW"/>
</dbReference>
<evidence type="ECO:0000313" key="2">
    <source>
        <dbReference type="EMBL" id="TWO69655.1"/>
    </source>
</evidence>
<gene>
    <name evidence="2" type="ORF">FN976_17640</name>
</gene>
<dbReference type="InterPro" id="IPR041698">
    <property type="entry name" value="Methyltransf_25"/>
</dbReference>
<dbReference type="GO" id="GO:0008168">
    <property type="term" value="F:methyltransferase activity"/>
    <property type="evidence" value="ECO:0007669"/>
    <property type="project" value="UniProtKB-KW"/>
</dbReference>
<protein>
    <submittedName>
        <fullName evidence="2">Class I SAM-dependent methyltransferase</fullName>
    </submittedName>
</protein>
<keyword evidence="2" id="KW-0808">Transferase</keyword>
<dbReference type="Gene3D" id="3.40.50.150">
    <property type="entry name" value="Vaccinia Virus protein VP39"/>
    <property type="match status" value="1"/>
</dbReference>
<evidence type="ECO:0000259" key="1">
    <source>
        <dbReference type="Pfam" id="PF13649"/>
    </source>
</evidence>
<dbReference type="Pfam" id="PF13649">
    <property type="entry name" value="Methyltransf_25"/>
    <property type="match status" value="1"/>
</dbReference>
<dbReference type="Proteomes" id="UP000318199">
    <property type="component" value="Unassembled WGS sequence"/>
</dbReference>
<keyword evidence="2" id="KW-0489">Methyltransferase</keyword>
<dbReference type="SUPFAM" id="SSF53335">
    <property type="entry name" value="S-adenosyl-L-methionine-dependent methyltransferases"/>
    <property type="match status" value="1"/>
</dbReference>
<keyword evidence="3" id="KW-1185">Reference proteome</keyword>
<dbReference type="OrthoDB" id="323463at2"/>
<proteinExistence type="predicted"/>
<organism evidence="2 3">
    <name type="scientific">Caenimonas sedimenti</name>
    <dbReference type="NCBI Taxonomy" id="2596921"/>
    <lineage>
        <taxon>Bacteria</taxon>
        <taxon>Pseudomonadati</taxon>
        <taxon>Pseudomonadota</taxon>
        <taxon>Betaproteobacteria</taxon>
        <taxon>Burkholderiales</taxon>
        <taxon>Comamonadaceae</taxon>
        <taxon>Caenimonas</taxon>
    </lineage>
</organism>
<dbReference type="CDD" id="cd02440">
    <property type="entry name" value="AdoMet_MTases"/>
    <property type="match status" value="1"/>
</dbReference>
<dbReference type="RefSeq" id="WP_145894370.1">
    <property type="nucleotide sequence ID" value="NZ_VOBQ01000014.1"/>
</dbReference>
<comment type="caution">
    <text evidence="2">The sequence shown here is derived from an EMBL/GenBank/DDBJ whole genome shotgun (WGS) entry which is preliminary data.</text>
</comment>
<dbReference type="InterPro" id="IPR029063">
    <property type="entry name" value="SAM-dependent_MTases_sf"/>
</dbReference>